<dbReference type="VEuPathDB" id="CryptoDB:Cvel_11087"/>
<evidence type="ECO:0000313" key="1">
    <source>
        <dbReference type="EMBL" id="CEM52127.1"/>
    </source>
</evidence>
<proteinExistence type="predicted"/>
<name>A0A0G4I548_9ALVE</name>
<protein>
    <submittedName>
        <fullName evidence="1">Uncharacterized protein</fullName>
    </submittedName>
</protein>
<sequence length="141" mass="15924">MIRSPLPSLALRKVDDGRDAEVEKVEFDRPDCTPCKVKIEATFDDRTKSIQGECVPLSWNPRLTLKASIEAEARGGKTCETLLQEVKGWSINPHRNTRPLGFTMTGLEDMDDAEKVKATMALMKGSRVVDTEERSMWDIRE</sequence>
<accession>A0A0G4I548</accession>
<dbReference type="EMBL" id="CDMZ01005156">
    <property type="protein sequence ID" value="CEM52127.1"/>
    <property type="molecule type" value="Genomic_DNA"/>
</dbReference>
<gene>
    <name evidence="1" type="ORF">Cvel_11087</name>
</gene>
<organism evidence="1">
    <name type="scientific">Chromera velia CCMP2878</name>
    <dbReference type="NCBI Taxonomy" id="1169474"/>
    <lineage>
        <taxon>Eukaryota</taxon>
        <taxon>Sar</taxon>
        <taxon>Alveolata</taxon>
        <taxon>Colpodellida</taxon>
        <taxon>Chromeraceae</taxon>
        <taxon>Chromera</taxon>
    </lineage>
</organism>
<reference evidence="1" key="1">
    <citation type="submission" date="2014-11" db="EMBL/GenBank/DDBJ databases">
        <authorList>
            <person name="Otto D Thomas"/>
            <person name="Naeem Raeece"/>
        </authorList>
    </citation>
    <scope>NUCLEOTIDE SEQUENCE</scope>
</reference>
<dbReference type="AlphaFoldDB" id="A0A0G4I548"/>